<dbReference type="Pfam" id="PF18306">
    <property type="entry name" value="LDcluster4"/>
    <property type="match status" value="1"/>
</dbReference>
<dbReference type="HOGENOM" id="CLU_107614_1_1_2"/>
<dbReference type="RefSeq" id="WP_011448325.1">
    <property type="nucleotide sequence ID" value="NC_007796.1"/>
</dbReference>
<dbReference type="SUPFAM" id="SSF102405">
    <property type="entry name" value="MCP/YpsA-like"/>
    <property type="match status" value="1"/>
</dbReference>
<evidence type="ECO:0000313" key="2">
    <source>
        <dbReference type="Proteomes" id="UP000001941"/>
    </source>
</evidence>
<dbReference type="Gene3D" id="3.40.50.450">
    <property type="match status" value="1"/>
</dbReference>
<proteinExistence type="predicted"/>
<reference evidence="2" key="1">
    <citation type="journal article" date="2016" name="Stand. Genomic Sci.">
        <title>Complete genome sequence of Methanospirillum hungatei type strain JF1.</title>
        <authorList>
            <person name="Gunsalus R.P."/>
            <person name="Cook L.E."/>
            <person name="Crable B."/>
            <person name="Rohlin L."/>
            <person name="McDonald E."/>
            <person name="Mouttaki H."/>
            <person name="Sieber J.R."/>
            <person name="Poweleit N."/>
            <person name="Zhou H."/>
            <person name="Lapidus A.L."/>
            <person name="Daligault H.E."/>
            <person name="Land M."/>
            <person name="Gilna P."/>
            <person name="Ivanova N."/>
            <person name="Kyrpides N."/>
            <person name="Culley D.E."/>
            <person name="McInerney M.J."/>
        </authorList>
    </citation>
    <scope>NUCLEOTIDE SEQUENCE [LARGE SCALE GENOMIC DNA]</scope>
    <source>
        <strain evidence="2">ATCC 27890 / DSM 864 / NBRC 100397 / JF-1</strain>
    </source>
</reference>
<dbReference type="PANTHER" id="PTHR43393">
    <property type="entry name" value="CYTOKININ RIBOSIDE 5'-MONOPHOSPHATE PHOSPHORIBOHYDROLASE"/>
    <property type="match status" value="1"/>
</dbReference>
<dbReference type="OrthoDB" id="9570at2157"/>
<keyword evidence="2" id="KW-1185">Reference proteome</keyword>
<dbReference type="EMBL" id="CP000254">
    <property type="protein sequence ID" value="ABD41048.1"/>
    <property type="molecule type" value="Genomic_DNA"/>
</dbReference>
<dbReference type="EnsemblBacteria" id="ABD41048">
    <property type="protein sequence ID" value="ABD41048"/>
    <property type="gene ID" value="Mhun_1308"/>
</dbReference>
<dbReference type="GeneID" id="3922593"/>
<organism evidence="1 2">
    <name type="scientific">Methanospirillum hungatei JF-1 (strain ATCC 27890 / DSM 864 / NBRC 100397 / JF-1)</name>
    <dbReference type="NCBI Taxonomy" id="323259"/>
    <lineage>
        <taxon>Archaea</taxon>
        <taxon>Methanobacteriati</taxon>
        <taxon>Methanobacteriota</taxon>
        <taxon>Stenosarchaea group</taxon>
        <taxon>Methanomicrobia</taxon>
        <taxon>Methanomicrobiales</taxon>
        <taxon>Methanospirillaceae</taxon>
        <taxon>Methanospirillum</taxon>
    </lineage>
</organism>
<accession>Q2FNM3</accession>
<dbReference type="AlphaFoldDB" id="Q2FNM3"/>
<dbReference type="InterPro" id="IPR005268">
    <property type="entry name" value="CHP00725"/>
</dbReference>
<dbReference type="STRING" id="323259.Mhun_1308"/>
<dbReference type="InterPro" id="IPR052341">
    <property type="entry name" value="LOG_family_nucleotidases"/>
</dbReference>
<dbReference type="InterPro" id="IPR041164">
    <property type="entry name" value="LDcluster4"/>
</dbReference>
<dbReference type="PANTHER" id="PTHR43393:SF3">
    <property type="entry name" value="LYSINE DECARBOXYLASE-LIKE PROTEIN"/>
    <property type="match status" value="1"/>
</dbReference>
<protein>
    <recommendedName>
        <fullName evidence="3">TIGR00725 family protein</fullName>
    </recommendedName>
</protein>
<dbReference type="GO" id="GO:0005829">
    <property type="term" value="C:cytosol"/>
    <property type="evidence" value="ECO:0007669"/>
    <property type="project" value="TreeGrafter"/>
</dbReference>
<gene>
    <name evidence="1" type="ordered locus">Mhun_1308</name>
</gene>
<evidence type="ECO:0000313" key="1">
    <source>
        <dbReference type="EMBL" id="ABD41048.1"/>
    </source>
</evidence>
<dbReference type="InParanoid" id="Q2FNM3"/>
<dbReference type="eggNOG" id="arCOG02431">
    <property type="taxonomic scope" value="Archaea"/>
</dbReference>
<sequence>MGDGTRNTGKQVAVIGGSHAGEQDLIHAERVGVLLAHKGIVLLSGGRGGVMEASCRGASNAGGMVVGIVPGSEGNSYLSAIVKTRMDHARNVILVGSADAVIAIGGEYGTLSEIAFALKSGIPVYGISTWDIPGVIPCENPDEAVHRAIIDP</sequence>
<dbReference type="Proteomes" id="UP000001941">
    <property type="component" value="Chromosome"/>
</dbReference>
<dbReference type="NCBIfam" id="TIGR00725">
    <property type="entry name" value="TIGR00725 family protein"/>
    <property type="match status" value="1"/>
</dbReference>
<name>Q2FNM3_METHJ</name>
<dbReference type="KEGG" id="mhu:Mhun_1308"/>
<evidence type="ECO:0008006" key="3">
    <source>
        <dbReference type="Google" id="ProtNLM"/>
    </source>
</evidence>